<dbReference type="PROSITE" id="PS50280">
    <property type="entry name" value="SET"/>
    <property type="match status" value="1"/>
</dbReference>
<evidence type="ECO:0000313" key="4">
    <source>
        <dbReference type="Proteomes" id="UP001212841"/>
    </source>
</evidence>
<sequence>MHSHGCLTPLLCPRQTPLNTASAILTENRDSLFLPVDIPGTKKQHFKLAYELGNFDSALENYNKWMKSLIEHDWPILFHPYLRDSRGNAVQTAGVEASVDGGAGVNGSRDGVKEEDGAVKAEEVKKALEKLEDVVMVDGNGEVGSPGKKRKREGGDQENGKRLHGPGETLSELSHDPPSLVTNGTVPVVNAPGHDPSMDEDIVIPKSLSEVVEVRTSTIPGAGRGLFAKRHIFPETILGFYFGVPMTEDDYDSTKDHVGMASHYSHRYRKTILDATDDQGQPFTETHPKLFCPFHFMNEHPERANMKFLDGYIVNQVICMTTKEIQAGEELFANYGKDVERHWEGGAGEVVENGGEV</sequence>
<keyword evidence="4" id="KW-1185">Reference proteome</keyword>
<dbReference type="AlphaFoldDB" id="A0AAD5SK20"/>
<organism evidence="3 4">
    <name type="scientific">Rhizophlyctis rosea</name>
    <dbReference type="NCBI Taxonomy" id="64517"/>
    <lineage>
        <taxon>Eukaryota</taxon>
        <taxon>Fungi</taxon>
        <taxon>Fungi incertae sedis</taxon>
        <taxon>Chytridiomycota</taxon>
        <taxon>Chytridiomycota incertae sedis</taxon>
        <taxon>Chytridiomycetes</taxon>
        <taxon>Rhizophlyctidales</taxon>
        <taxon>Rhizophlyctidaceae</taxon>
        <taxon>Rhizophlyctis</taxon>
    </lineage>
</organism>
<dbReference type="InterPro" id="IPR001214">
    <property type="entry name" value="SET_dom"/>
</dbReference>
<feature type="region of interest" description="Disordered" evidence="1">
    <location>
        <begin position="137"/>
        <end position="180"/>
    </location>
</feature>
<comment type="caution">
    <text evidence="3">The sequence shown here is derived from an EMBL/GenBank/DDBJ whole genome shotgun (WGS) entry which is preliminary data.</text>
</comment>
<dbReference type="EMBL" id="JADGJD010000043">
    <property type="protein sequence ID" value="KAJ3056159.1"/>
    <property type="molecule type" value="Genomic_DNA"/>
</dbReference>
<dbReference type="Pfam" id="PF00856">
    <property type="entry name" value="SET"/>
    <property type="match status" value="1"/>
</dbReference>
<evidence type="ECO:0000256" key="1">
    <source>
        <dbReference type="SAM" id="MobiDB-lite"/>
    </source>
</evidence>
<dbReference type="InterPro" id="IPR046341">
    <property type="entry name" value="SET_dom_sf"/>
</dbReference>
<accession>A0AAD5SK20</accession>
<evidence type="ECO:0000259" key="2">
    <source>
        <dbReference type="PROSITE" id="PS50280"/>
    </source>
</evidence>
<proteinExistence type="predicted"/>
<gene>
    <name evidence="3" type="ORF">HK097_007883</name>
</gene>
<name>A0AAD5SK20_9FUNG</name>
<dbReference type="Gene3D" id="2.170.270.10">
    <property type="entry name" value="SET domain"/>
    <property type="match status" value="1"/>
</dbReference>
<dbReference type="SUPFAM" id="SSF82199">
    <property type="entry name" value="SET domain"/>
    <property type="match status" value="1"/>
</dbReference>
<feature type="domain" description="SET" evidence="2">
    <location>
        <begin position="210"/>
        <end position="336"/>
    </location>
</feature>
<dbReference type="Proteomes" id="UP001212841">
    <property type="component" value="Unassembled WGS sequence"/>
</dbReference>
<protein>
    <recommendedName>
        <fullName evidence="2">SET domain-containing protein</fullName>
    </recommendedName>
</protein>
<reference evidence="3" key="1">
    <citation type="submission" date="2020-05" db="EMBL/GenBank/DDBJ databases">
        <title>Phylogenomic resolution of chytrid fungi.</title>
        <authorList>
            <person name="Stajich J.E."/>
            <person name="Amses K."/>
            <person name="Simmons R."/>
            <person name="Seto K."/>
            <person name="Myers J."/>
            <person name="Bonds A."/>
            <person name="Quandt C.A."/>
            <person name="Barry K."/>
            <person name="Liu P."/>
            <person name="Grigoriev I."/>
            <person name="Longcore J.E."/>
            <person name="James T.Y."/>
        </authorList>
    </citation>
    <scope>NUCLEOTIDE SEQUENCE</scope>
    <source>
        <strain evidence="3">JEL0318</strain>
    </source>
</reference>
<evidence type="ECO:0000313" key="3">
    <source>
        <dbReference type="EMBL" id="KAJ3056159.1"/>
    </source>
</evidence>